<comment type="function">
    <text evidence="6">Poorly processive, error-prone DNA polymerase involved in untargeted mutagenesis. Copies undamaged DNA at stalled replication forks, which arise in vivo from mismatched or misaligned primer ends. These misaligned primers can be extended by PolIV. Exhibits no 3'-5' exonuclease (proofreading) activity. May be involved in translesional synthesis, in conjunction with the beta clamp from PolIII.</text>
</comment>
<keyword evidence="12" id="KW-1185">Reference proteome</keyword>
<accession>A0AA40S0I9</accession>
<dbReference type="PANTHER" id="PTHR35369">
    <property type="entry name" value="BLR3025 PROTEIN-RELATED"/>
    <property type="match status" value="1"/>
</dbReference>
<evidence type="ECO:0000259" key="10">
    <source>
        <dbReference type="Pfam" id="PF20114"/>
    </source>
</evidence>
<evidence type="ECO:0000256" key="7">
    <source>
        <dbReference type="ARBA" id="ARBA00049244"/>
    </source>
</evidence>
<dbReference type="InterPro" id="IPR017961">
    <property type="entry name" value="DNA_pol_Y-fam_little_finger"/>
</dbReference>
<organism evidence="11 12">
    <name type="scientific">Methylorubrum thiocyanatum</name>
    <dbReference type="NCBI Taxonomy" id="47958"/>
    <lineage>
        <taxon>Bacteria</taxon>
        <taxon>Pseudomonadati</taxon>
        <taxon>Pseudomonadota</taxon>
        <taxon>Alphaproteobacteria</taxon>
        <taxon>Hyphomicrobiales</taxon>
        <taxon>Methylobacteriaceae</taxon>
        <taxon>Methylorubrum</taxon>
    </lineage>
</organism>
<evidence type="ECO:0000256" key="3">
    <source>
        <dbReference type="ARBA" id="ARBA00011245"/>
    </source>
</evidence>
<dbReference type="Proteomes" id="UP000543554">
    <property type="component" value="Unassembled WGS sequence"/>
</dbReference>
<gene>
    <name evidence="11" type="ORF">HNR51_000985</name>
</gene>
<dbReference type="Gene3D" id="3.30.70.270">
    <property type="match status" value="1"/>
</dbReference>
<dbReference type="EC" id="2.7.7.7" evidence="4"/>
<dbReference type="CDD" id="cd03468">
    <property type="entry name" value="PolY_like"/>
    <property type="match status" value="1"/>
</dbReference>
<feature type="domain" description="DNA polymerase Y-family little finger" evidence="9">
    <location>
        <begin position="246"/>
        <end position="345"/>
    </location>
</feature>
<evidence type="ECO:0000313" key="11">
    <source>
        <dbReference type="EMBL" id="MBA8911917.1"/>
    </source>
</evidence>
<evidence type="ECO:0000256" key="4">
    <source>
        <dbReference type="ARBA" id="ARBA00012417"/>
    </source>
</evidence>
<dbReference type="GO" id="GO:0003684">
    <property type="term" value="F:damaged DNA binding"/>
    <property type="evidence" value="ECO:0007669"/>
    <property type="project" value="InterPro"/>
</dbReference>
<reference evidence="11 12" key="1">
    <citation type="submission" date="2020-08" db="EMBL/GenBank/DDBJ databases">
        <title>Genomic Encyclopedia of Type Strains, Phase IV (KMG-IV): sequencing the most valuable type-strain genomes for metagenomic binning, comparative biology and taxonomic classification.</title>
        <authorList>
            <person name="Goeker M."/>
        </authorList>
    </citation>
    <scope>NUCLEOTIDE SEQUENCE [LARGE SCALE GENOMIC DNA]</scope>
    <source>
        <strain evidence="11 12">DSM 11490</strain>
    </source>
</reference>
<dbReference type="InterPro" id="IPR043128">
    <property type="entry name" value="Rev_trsase/Diguanyl_cyclase"/>
</dbReference>
<dbReference type="InterPro" id="IPR050356">
    <property type="entry name" value="SulA_CellDiv_inhibitor"/>
</dbReference>
<dbReference type="InterPro" id="IPR001126">
    <property type="entry name" value="UmuC"/>
</dbReference>
<evidence type="ECO:0000313" key="12">
    <source>
        <dbReference type="Proteomes" id="UP000543554"/>
    </source>
</evidence>
<dbReference type="SUPFAM" id="SSF56672">
    <property type="entry name" value="DNA/RNA polymerases"/>
    <property type="match status" value="1"/>
</dbReference>
<feature type="domain" description="UmuC" evidence="8">
    <location>
        <begin position="33"/>
        <end position="151"/>
    </location>
</feature>
<sequence>MRRVVSLYLPSWPTDRLRRSGSCAAPSDEPLATVAQDGARRGLAGVDAAARRLGLSPGMSAAHAQALVPGLHLVPADPEAEAQALARLGLWCQRYAPIVALDPPDGLVIDITGAAHLHGGEAPLLADLAARLERSGITARLALADTPGCAWGLARFGAGGIVPPGGAADALAALPVAGLRLGSEAVRALQDVGLTRIGQLADKPRAALRLRFGPEILFRLDRALGREPEPLTALAAPETPRVALRFAEPVGARESLEGVVADLCARLVPELERRGLGARRLDLVFARVDRLDQAIRIGTARPSRDARHLARLLAERLPLVDPGFGIEEAVLAASRVEPLAERQISHGATHLVAGPQAPDLAALVDTLLVRLGAARVYRLAPVESDLPERAVRRVPALAAPLGAVWPADLPRPARLLAPPEPVMAMAEIPDAPPLFFVWRNTRHQIARADGPERVLGEWWVADAEADLARDYYRVETEAGERFWLFRDAPMAANGRWWLHGLGEA</sequence>
<protein>
    <recommendedName>
        <fullName evidence="4">DNA-directed DNA polymerase</fullName>
        <ecNumber evidence="4">2.7.7.7</ecNumber>
    </recommendedName>
</protein>
<dbReference type="Pfam" id="PF11799">
    <property type="entry name" value="IMS_C"/>
    <property type="match status" value="1"/>
</dbReference>
<dbReference type="Pfam" id="PF00817">
    <property type="entry name" value="IMS"/>
    <property type="match status" value="1"/>
</dbReference>
<name>A0AA40S0I9_9HYPH</name>
<evidence type="ECO:0000259" key="8">
    <source>
        <dbReference type="Pfam" id="PF00817"/>
    </source>
</evidence>
<dbReference type="PANTHER" id="PTHR35369:SF2">
    <property type="entry name" value="BLR3025 PROTEIN"/>
    <property type="match status" value="1"/>
</dbReference>
<keyword evidence="5" id="KW-0227">DNA damage</keyword>
<comment type="subunit">
    <text evidence="3">Monomer.</text>
</comment>
<feature type="domain" description="DUF6504" evidence="10">
    <location>
        <begin position="426"/>
        <end position="499"/>
    </location>
</feature>
<proteinExistence type="inferred from homology"/>
<comment type="catalytic activity">
    <reaction evidence="7">
        <text>DNA(n) + a 2'-deoxyribonucleoside 5'-triphosphate = DNA(n+1) + diphosphate</text>
        <dbReference type="Rhea" id="RHEA:22508"/>
        <dbReference type="Rhea" id="RHEA-COMP:17339"/>
        <dbReference type="Rhea" id="RHEA-COMP:17340"/>
        <dbReference type="ChEBI" id="CHEBI:33019"/>
        <dbReference type="ChEBI" id="CHEBI:61560"/>
        <dbReference type="ChEBI" id="CHEBI:173112"/>
        <dbReference type="EC" id="2.7.7.7"/>
    </reaction>
</comment>
<dbReference type="Gene3D" id="3.40.1170.60">
    <property type="match status" value="1"/>
</dbReference>
<comment type="caution">
    <text evidence="11">The sequence shown here is derived from an EMBL/GenBank/DDBJ whole genome shotgun (WGS) entry which is preliminary data.</text>
</comment>
<evidence type="ECO:0000256" key="1">
    <source>
        <dbReference type="ARBA" id="ARBA00001946"/>
    </source>
</evidence>
<dbReference type="GO" id="GO:0006281">
    <property type="term" value="P:DNA repair"/>
    <property type="evidence" value="ECO:0007669"/>
    <property type="project" value="InterPro"/>
</dbReference>
<evidence type="ECO:0000256" key="2">
    <source>
        <dbReference type="ARBA" id="ARBA00010945"/>
    </source>
</evidence>
<dbReference type="RefSeq" id="WP_182554154.1">
    <property type="nucleotide sequence ID" value="NZ_BPRF01000005.1"/>
</dbReference>
<evidence type="ECO:0000259" key="9">
    <source>
        <dbReference type="Pfam" id="PF11799"/>
    </source>
</evidence>
<evidence type="ECO:0000256" key="5">
    <source>
        <dbReference type="ARBA" id="ARBA00022763"/>
    </source>
</evidence>
<dbReference type="Pfam" id="PF20114">
    <property type="entry name" value="DUF6504"/>
    <property type="match status" value="1"/>
</dbReference>
<dbReference type="InterPro" id="IPR043502">
    <property type="entry name" value="DNA/RNA_pol_sf"/>
</dbReference>
<dbReference type="AlphaFoldDB" id="A0AA40S0I9"/>
<comment type="similarity">
    <text evidence="2">Belongs to the DNA polymerase type-Y family.</text>
</comment>
<dbReference type="EMBL" id="JACJIB010000002">
    <property type="protein sequence ID" value="MBA8911917.1"/>
    <property type="molecule type" value="Genomic_DNA"/>
</dbReference>
<dbReference type="InterPro" id="IPR045443">
    <property type="entry name" value="DUF6504"/>
</dbReference>
<comment type="cofactor">
    <cofactor evidence="1">
        <name>Mg(2+)</name>
        <dbReference type="ChEBI" id="CHEBI:18420"/>
    </cofactor>
</comment>
<evidence type="ECO:0000256" key="6">
    <source>
        <dbReference type="ARBA" id="ARBA00025589"/>
    </source>
</evidence>